<sequence>MSKIKGRNFENYVKKKLEREGYFVVRSAASKLPDLVALKGDEILLVECKFNNYLPESDRRALLRIKNLVPRARIILATHELGRVVFKEIE</sequence>
<dbReference type="InterPro" id="IPR011335">
    <property type="entry name" value="Restrct_endonuc-II-like"/>
</dbReference>
<dbReference type="Pfam" id="PF01870">
    <property type="entry name" value="Hjc"/>
    <property type="match status" value="1"/>
</dbReference>
<dbReference type="InterPro" id="IPR002732">
    <property type="entry name" value="Hjc"/>
</dbReference>
<evidence type="ECO:0000313" key="3">
    <source>
        <dbReference type="Proteomes" id="UP000277582"/>
    </source>
</evidence>
<dbReference type="InterPro" id="IPR011856">
    <property type="entry name" value="tRNA_endonuc-like_dom_sf"/>
</dbReference>
<dbReference type="GO" id="GO:0003676">
    <property type="term" value="F:nucleic acid binding"/>
    <property type="evidence" value="ECO:0007669"/>
    <property type="project" value="InterPro"/>
</dbReference>
<proteinExistence type="predicted"/>
<dbReference type="EMBL" id="RCOS01000132">
    <property type="protein sequence ID" value="RSN72977.1"/>
    <property type="molecule type" value="Genomic_DNA"/>
</dbReference>
<evidence type="ECO:0008006" key="4">
    <source>
        <dbReference type="Google" id="ProtNLM"/>
    </source>
</evidence>
<dbReference type="Proteomes" id="UP000277582">
    <property type="component" value="Unassembled WGS sequence"/>
</dbReference>
<gene>
    <name evidence="2" type="ORF">D6D85_11845</name>
</gene>
<dbReference type="OrthoDB" id="34330at2157"/>
<protein>
    <recommendedName>
        <fullName evidence="4">Holliday junction resolvase</fullName>
    </recommendedName>
</protein>
<name>A0A3R9R1Z2_9CREN</name>
<dbReference type="AlphaFoldDB" id="A0A3R9R1Z2"/>
<organism evidence="2 3">
    <name type="scientific">Candidatus Methanodesulfokora washburnensis</name>
    <dbReference type="NCBI Taxonomy" id="2478471"/>
    <lineage>
        <taxon>Archaea</taxon>
        <taxon>Thermoproteota</taxon>
        <taxon>Candidatus Korarchaeia</taxon>
        <taxon>Candidatus Korarchaeia incertae sedis</taxon>
        <taxon>Candidatus Methanodesulfokora</taxon>
    </lineage>
</organism>
<dbReference type="Gene3D" id="3.40.1350.10">
    <property type="match status" value="1"/>
</dbReference>
<accession>A0A3R9R1Z2</accession>
<dbReference type="GO" id="GO:0008821">
    <property type="term" value="F:crossover junction DNA endonuclease activity"/>
    <property type="evidence" value="ECO:0007669"/>
    <property type="project" value="UniProtKB-EC"/>
</dbReference>
<evidence type="ECO:0000313" key="2">
    <source>
        <dbReference type="EMBL" id="RSN72977.1"/>
    </source>
</evidence>
<evidence type="ECO:0000256" key="1">
    <source>
        <dbReference type="ARBA" id="ARBA00029354"/>
    </source>
</evidence>
<dbReference type="RefSeq" id="WP_125672169.1">
    <property type="nucleotide sequence ID" value="NZ_RCOS01000132.1"/>
</dbReference>
<reference evidence="2 3" key="1">
    <citation type="submission" date="2018-10" db="EMBL/GenBank/DDBJ databases">
        <title>Co-occurring genomic capacity for anaerobic methane metabolism and dissimilatory sulfite reduction discovered in the Korarchaeota.</title>
        <authorList>
            <person name="Mckay L.J."/>
            <person name="Dlakic M."/>
            <person name="Fields M.W."/>
            <person name="Delmont T.O."/>
            <person name="Eren A.M."/>
            <person name="Jay Z.J."/>
            <person name="Klingelsmith K.B."/>
            <person name="Rusch D.B."/>
            <person name="Inskeep W.P."/>
        </authorList>
    </citation>
    <scope>NUCLEOTIDE SEQUENCE [LARGE SCALE GENOMIC DNA]</scope>
    <source>
        <strain evidence="2 3">MDKW</strain>
    </source>
</reference>
<dbReference type="SUPFAM" id="SSF52980">
    <property type="entry name" value="Restriction endonuclease-like"/>
    <property type="match status" value="1"/>
</dbReference>
<comment type="catalytic activity">
    <reaction evidence="1">
        <text>Endonucleolytic cleavage at a junction such as a reciprocal single-stranded crossover between two homologous DNA duplexes (Holliday junction).</text>
        <dbReference type="EC" id="3.1.21.10"/>
    </reaction>
</comment>
<keyword evidence="3" id="KW-1185">Reference proteome</keyword>
<comment type="caution">
    <text evidence="2">The sequence shown here is derived from an EMBL/GenBank/DDBJ whole genome shotgun (WGS) entry which is preliminary data.</text>
</comment>